<dbReference type="InterPro" id="IPR032179">
    <property type="entry name" value="Cry22Aa_Ig-like"/>
</dbReference>
<sequence length="1275" mass="132673">MKFSAYNKLPYEDAAKKKRAWIPGAFLTIGMFGVFTYSGISEIVHADTGSTDATAIKATTTNLTTETAHALSASSAVSSSTGSEGTLTSDVSKASSTASTTVNSNTSPSTPSSEISASRSTEATSQFEQKQDALSSSAVASSSAAHSNMQSTTLSDTNSHSASSADPNTQSATESSVVSSATSQASIGDSQLSSAESVTSQAESDTETTAQPVQQNPTPQAQVTPVQTSFTLSSASQVTAPPLNQAPALSNFFVTGQGDYILFNAFGVFDLFPYSVTNLNKQLYGFYVVLPTSITGQGLTVMQAAADDLVAQMKAKGFSIDSMTAYQLNDTTDGRQVYYFRPNDGANDTNANISSSWPVLHLPVHTGADVSTTPKTISMNANTMNELASKGVLFAGSGNYTEGGGFYPTLPASSLGINAPDANLKGIVYPGITKVLTYTHATVTDTYNIVDAETNKVIKVLTKVGQDGTQYSRKGFIDSLVALGLDPAMYVNTDINVNDGTLTDDITLTPAQWSSGQTFVAGHTYTVTVGRVKTSVAGHDSNLIAGPKTTWTASDNFDGATDINGKALQLSDVKVTGSVNTLVPGDYSVTYGYVDSQGNNVSKKVVVHVTATQAWVSAHDSNLIAGPNTTWTPSDNFNGATDANGKPLQLSDMTVTGTVNPQVTGGYSITYSYVDSQGNYVSWTAGVYVTASKASVKGHDSNLIAGPNTTWTAGDNFDGATDAKGKTLQLSDVKVTGSVNPQVPGDYSVTYSYTDSQGNNFDKTVVVHVTASQANVKGHDSNLIVGPNTAWTASDNFDGATDANGKPLQLSDVKVTGSVNTQIPGDYSVTYSYVDSQGNDVNKMVVVHVTASQASVTGHDSNLVAGPNTTWTASDNFDGATDANGKALQLSDIKVTGTVNPQVPGDYSVTYSYVDSQGNNVTKMVVVHVAASKISVSGHDSSSIAGPNTTWTPVDNFDGATDISGNPLQINDVKVTGNVNPQMPGDYSVIYSYVDSQGNNVSKTVAVHVTASQASVNGHDSNLVAGPNTAWTGSDNFDGATDANGKPLQINDVKVAGNVNPQMPGDYSVIYSYVDSQGNNVSKTVAVHVTASQASVNGHDSNLVAGPNTAWTGSDNFDGATDANGKPLQINDVKVAGNVNPQMPGDYSVTYSYVDSQGNSISKTVTVRVTAIKSETDDQKSAGDSSQESSTIAKPGMTSATESSTQNQENVSVGVARDSLPKISSASGSQGSQNSKVKTSALPKTGQHAEQSLSLLGLILGLLGFGLYRPKRDKK</sequence>
<dbReference type="Pfam" id="PF00746">
    <property type="entry name" value="Gram_pos_anchor"/>
    <property type="match status" value="1"/>
</dbReference>
<dbReference type="InterPro" id="IPR022038">
    <property type="entry name" value="Ig-like_bact"/>
</dbReference>
<accession>A0A0R1RH54</accession>
<proteinExistence type="predicted"/>
<keyword evidence="6" id="KW-0472">Membrane</keyword>
<feature type="domain" description="Gram-positive cocci surface proteins LPxTG" evidence="7">
    <location>
        <begin position="1242"/>
        <end position="1275"/>
    </location>
</feature>
<feature type="transmembrane region" description="Helical" evidence="6">
    <location>
        <begin position="20"/>
        <end position="40"/>
    </location>
</feature>
<dbReference type="Proteomes" id="UP000051999">
    <property type="component" value="Unassembled WGS sequence"/>
</dbReference>
<feature type="compositionally biased region" description="Low complexity" evidence="5">
    <location>
        <begin position="133"/>
        <end position="147"/>
    </location>
</feature>
<evidence type="ECO:0000256" key="1">
    <source>
        <dbReference type="ARBA" id="ARBA00022512"/>
    </source>
</evidence>
<feature type="compositionally biased region" description="Low complexity" evidence="5">
    <location>
        <begin position="72"/>
        <end position="125"/>
    </location>
</feature>
<keyword evidence="6" id="KW-1133">Transmembrane helix</keyword>
<dbReference type="InterPro" id="IPR019931">
    <property type="entry name" value="LPXTG_anchor"/>
</dbReference>
<evidence type="ECO:0000256" key="5">
    <source>
        <dbReference type="SAM" id="MobiDB-lite"/>
    </source>
</evidence>
<feature type="compositionally biased region" description="Low complexity" evidence="5">
    <location>
        <begin position="1224"/>
        <end position="1235"/>
    </location>
</feature>
<evidence type="ECO:0000256" key="6">
    <source>
        <dbReference type="SAM" id="Phobius"/>
    </source>
</evidence>
<dbReference type="InterPro" id="IPR013783">
    <property type="entry name" value="Ig-like_fold"/>
</dbReference>
<keyword evidence="3" id="KW-0732">Signal</keyword>
<dbReference type="Gene3D" id="2.60.40.10">
    <property type="entry name" value="Immunoglobulins"/>
    <property type="match status" value="8"/>
</dbReference>
<evidence type="ECO:0000256" key="2">
    <source>
        <dbReference type="ARBA" id="ARBA00022525"/>
    </source>
</evidence>
<dbReference type="STRING" id="1114972.FD35_GL002617"/>
<feature type="compositionally biased region" description="Polar residues" evidence="5">
    <location>
        <begin position="148"/>
        <end position="168"/>
    </location>
</feature>
<gene>
    <name evidence="8" type="ORF">FD35_GL002617</name>
</gene>
<keyword evidence="4" id="KW-0572">Peptidoglycan-anchor</keyword>
<keyword evidence="9" id="KW-1185">Reference proteome</keyword>
<feature type="region of interest" description="Disordered" evidence="5">
    <location>
        <begin position="1175"/>
        <end position="1247"/>
    </location>
</feature>
<evidence type="ECO:0000256" key="4">
    <source>
        <dbReference type="ARBA" id="ARBA00023088"/>
    </source>
</evidence>
<dbReference type="PROSITE" id="PS50847">
    <property type="entry name" value="GRAM_POS_ANCHORING"/>
    <property type="match status" value="1"/>
</dbReference>
<evidence type="ECO:0000259" key="7">
    <source>
        <dbReference type="PROSITE" id="PS50847"/>
    </source>
</evidence>
<dbReference type="Pfam" id="PF16403">
    <property type="entry name" value="Bact_surface_Ig-like"/>
    <property type="match status" value="2"/>
</dbReference>
<feature type="compositionally biased region" description="Polar residues" evidence="5">
    <location>
        <begin position="1182"/>
        <end position="1211"/>
    </location>
</feature>
<evidence type="ECO:0000313" key="8">
    <source>
        <dbReference type="EMBL" id="KRL54548.1"/>
    </source>
</evidence>
<dbReference type="EMBL" id="AZFF01000008">
    <property type="protein sequence ID" value="KRL54548.1"/>
    <property type="molecule type" value="Genomic_DNA"/>
</dbReference>
<protein>
    <submittedName>
        <fullName evidence="8">Beta-fructosidase</fullName>
    </submittedName>
</protein>
<dbReference type="RefSeq" id="WP_056949768.1">
    <property type="nucleotide sequence ID" value="NZ_AZFF01000008.1"/>
</dbReference>
<keyword evidence="2" id="KW-0964">Secreted</keyword>
<dbReference type="Pfam" id="PF07523">
    <property type="entry name" value="Big_3"/>
    <property type="match status" value="6"/>
</dbReference>
<dbReference type="NCBIfam" id="TIGR01167">
    <property type="entry name" value="LPXTG_anchor"/>
    <property type="match status" value="1"/>
</dbReference>
<keyword evidence="6" id="KW-0812">Transmembrane</keyword>
<feature type="compositionally biased region" description="Polar residues" evidence="5">
    <location>
        <begin position="187"/>
        <end position="227"/>
    </location>
</feature>
<name>A0A0R1RH54_9LACO</name>
<evidence type="ECO:0000313" key="9">
    <source>
        <dbReference type="Proteomes" id="UP000051999"/>
    </source>
</evidence>
<feature type="region of interest" description="Disordered" evidence="5">
    <location>
        <begin position="72"/>
        <end position="227"/>
    </location>
</feature>
<dbReference type="AlphaFoldDB" id="A0A0R1RH54"/>
<organism evidence="8 9">
    <name type="scientific">Furfurilactobacillus rossiae DSM 15814</name>
    <dbReference type="NCBI Taxonomy" id="1114972"/>
    <lineage>
        <taxon>Bacteria</taxon>
        <taxon>Bacillati</taxon>
        <taxon>Bacillota</taxon>
        <taxon>Bacilli</taxon>
        <taxon>Lactobacillales</taxon>
        <taxon>Lactobacillaceae</taxon>
        <taxon>Furfurilactobacillus</taxon>
    </lineage>
</organism>
<feature type="compositionally biased region" description="Low complexity" evidence="5">
    <location>
        <begin position="169"/>
        <end position="186"/>
    </location>
</feature>
<evidence type="ECO:0000256" key="3">
    <source>
        <dbReference type="ARBA" id="ARBA00022729"/>
    </source>
</evidence>
<dbReference type="eggNOG" id="COG3209">
    <property type="taxonomic scope" value="Bacteria"/>
</dbReference>
<keyword evidence="1" id="KW-0134">Cell wall</keyword>
<reference evidence="8 9" key="1">
    <citation type="journal article" date="2015" name="Genome Announc.">
        <title>Expanding the biotechnology potential of lactobacilli through comparative genomics of 213 strains and associated genera.</title>
        <authorList>
            <person name="Sun Z."/>
            <person name="Harris H.M."/>
            <person name="McCann A."/>
            <person name="Guo C."/>
            <person name="Argimon S."/>
            <person name="Zhang W."/>
            <person name="Yang X."/>
            <person name="Jeffery I.B."/>
            <person name="Cooney J.C."/>
            <person name="Kagawa T.F."/>
            <person name="Liu W."/>
            <person name="Song Y."/>
            <person name="Salvetti E."/>
            <person name="Wrobel A."/>
            <person name="Rasinkangas P."/>
            <person name="Parkhill J."/>
            <person name="Rea M.C."/>
            <person name="O'Sullivan O."/>
            <person name="Ritari J."/>
            <person name="Douillard F.P."/>
            <person name="Paul Ross R."/>
            <person name="Yang R."/>
            <person name="Briner A.E."/>
            <person name="Felis G.E."/>
            <person name="de Vos W.M."/>
            <person name="Barrangou R."/>
            <person name="Klaenhammer T.R."/>
            <person name="Caufield P.W."/>
            <person name="Cui Y."/>
            <person name="Zhang H."/>
            <person name="O'Toole P.W."/>
        </authorList>
    </citation>
    <scope>NUCLEOTIDE SEQUENCE [LARGE SCALE GENOMIC DNA]</scope>
    <source>
        <strain evidence="8 9">DSM 15814</strain>
    </source>
</reference>
<dbReference type="PATRIC" id="fig|1114972.6.peg.2683"/>
<comment type="caution">
    <text evidence="8">The sequence shown here is derived from an EMBL/GenBank/DDBJ whole genome shotgun (WGS) entry which is preliminary data.</text>
</comment>